<dbReference type="EnsemblMetazoa" id="G5682.1">
    <property type="protein sequence ID" value="G5682.1:cds"/>
    <property type="gene ID" value="G5682"/>
</dbReference>
<reference evidence="2" key="1">
    <citation type="submission" date="2022-08" db="UniProtKB">
        <authorList>
            <consortium name="EnsemblMetazoa"/>
        </authorList>
    </citation>
    <scope>IDENTIFICATION</scope>
    <source>
        <strain evidence="2">05x7-T-G4-1.051#20</strain>
    </source>
</reference>
<sequence length="173" mass="19427">MLPNATSIRSVASRKFGTESSVGQSYDVGTIRQLACSSGPLGGLRIKGDRSRWAFDLSPVRLDPASFCAAKNRTCRIPENVVAGVVEKMKSCTDTQQKILEAAREVRCSSQNGSRSAYPVCHVDNNTMIPSPQVLEHHQISWEFWQYMLPLFGYIVVFRCLGYTWLRFVQKPH</sequence>
<accession>A0A8W8NKP4</accession>
<evidence type="ECO:0000256" key="1">
    <source>
        <dbReference type="SAM" id="Phobius"/>
    </source>
</evidence>
<name>A0A8W8NKP4_MAGGI</name>
<feature type="transmembrane region" description="Helical" evidence="1">
    <location>
        <begin position="144"/>
        <end position="166"/>
    </location>
</feature>
<keyword evidence="1" id="KW-1133">Transmembrane helix</keyword>
<keyword evidence="3" id="KW-1185">Reference proteome</keyword>
<evidence type="ECO:0000313" key="2">
    <source>
        <dbReference type="EnsemblMetazoa" id="G5682.1:cds"/>
    </source>
</evidence>
<dbReference type="Proteomes" id="UP000005408">
    <property type="component" value="Unassembled WGS sequence"/>
</dbReference>
<dbReference type="AlphaFoldDB" id="A0A8W8NKP4"/>
<organism evidence="2 3">
    <name type="scientific">Magallana gigas</name>
    <name type="common">Pacific oyster</name>
    <name type="synonym">Crassostrea gigas</name>
    <dbReference type="NCBI Taxonomy" id="29159"/>
    <lineage>
        <taxon>Eukaryota</taxon>
        <taxon>Metazoa</taxon>
        <taxon>Spiralia</taxon>
        <taxon>Lophotrochozoa</taxon>
        <taxon>Mollusca</taxon>
        <taxon>Bivalvia</taxon>
        <taxon>Autobranchia</taxon>
        <taxon>Pteriomorphia</taxon>
        <taxon>Ostreida</taxon>
        <taxon>Ostreoidea</taxon>
        <taxon>Ostreidae</taxon>
        <taxon>Magallana</taxon>
    </lineage>
</organism>
<proteinExistence type="predicted"/>
<evidence type="ECO:0000313" key="3">
    <source>
        <dbReference type="Proteomes" id="UP000005408"/>
    </source>
</evidence>
<keyword evidence="1" id="KW-0472">Membrane</keyword>
<protein>
    <submittedName>
        <fullName evidence="2">Uncharacterized protein</fullName>
    </submittedName>
</protein>
<keyword evidence="1" id="KW-0812">Transmembrane</keyword>